<accession>A0A2I2KT87</accession>
<dbReference type="AlphaFoldDB" id="A0A2I2KT87"/>
<dbReference type="SMART" id="SM00347">
    <property type="entry name" value="HTH_MARR"/>
    <property type="match status" value="1"/>
</dbReference>
<dbReference type="PROSITE" id="PS50995">
    <property type="entry name" value="HTH_MARR_2"/>
    <property type="match status" value="1"/>
</dbReference>
<dbReference type="GO" id="GO:0006950">
    <property type="term" value="P:response to stress"/>
    <property type="evidence" value="ECO:0007669"/>
    <property type="project" value="TreeGrafter"/>
</dbReference>
<proteinExistence type="predicted"/>
<evidence type="ECO:0000313" key="3">
    <source>
        <dbReference type="Proteomes" id="UP000234331"/>
    </source>
</evidence>
<dbReference type="PANTHER" id="PTHR33164">
    <property type="entry name" value="TRANSCRIPTIONAL REGULATOR, MARR FAMILY"/>
    <property type="match status" value="1"/>
</dbReference>
<sequence length="148" mass="15892">MGAMFTTPVALVRLSYLVNSIYAGVCSGYGVSVPQAQLMCVLKDQSRGMGEISTMLRLDKSSITGLVERIERRGYLVRAMSPIDRRAITVSLTAAGKELTDAFYADVSQRLADLAGQLPAEDSDHLTRAATLLVLAEDVPDVFGALIP</sequence>
<keyword evidence="3" id="KW-1185">Reference proteome</keyword>
<organism evidence="2 3">
    <name type="scientific">Frankia canadensis</name>
    <dbReference type="NCBI Taxonomy" id="1836972"/>
    <lineage>
        <taxon>Bacteria</taxon>
        <taxon>Bacillati</taxon>
        <taxon>Actinomycetota</taxon>
        <taxon>Actinomycetes</taxon>
        <taxon>Frankiales</taxon>
        <taxon>Frankiaceae</taxon>
        <taxon>Frankia</taxon>
    </lineage>
</organism>
<gene>
    <name evidence="2" type="ORF">FRACA_2860007</name>
</gene>
<dbReference type="EMBL" id="FZMO01000208">
    <property type="protein sequence ID" value="SNQ48870.1"/>
    <property type="molecule type" value="Genomic_DNA"/>
</dbReference>
<name>A0A2I2KT87_9ACTN</name>
<dbReference type="InterPro" id="IPR036390">
    <property type="entry name" value="WH_DNA-bd_sf"/>
</dbReference>
<dbReference type="PRINTS" id="PR00598">
    <property type="entry name" value="HTHMARR"/>
</dbReference>
<evidence type="ECO:0000259" key="1">
    <source>
        <dbReference type="PROSITE" id="PS50995"/>
    </source>
</evidence>
<feature type="domain" description="HTH marR-type" evidence="1">
    <location>
        <begin position="1"/>
        <end position="141"/>
    </location>
</feature>
<dbReference type="Pfam" id="PF12802">
    <property type="entry name" value="MarR_2"/>
    <property type="match status" value="1"/>
</dbReference>
<protein>
    <submittedName>
        <fullName evidence="2">Transcriptional regulator</fullName>
    </submittedName>
</protein>
<evidence type="ECO:0000313" key="2">
    <source>
        <dbReference type="EMBL" id="SNQ48870.1"/>
    </source>
</evidence>
<dbReference type="InterPro" id="IPR039422">
    <property type="entry name" value="MarR/SlyA-like"/>
</dbReference>
<dbReference type="SUPFAM" id="SSF46785">
    <property type="entry name" value="Winged helix' DNA-binding domain"/>
    <property type="match status" value="1"/>
</dbReference>
<dbReference type="Proteomes" id="UP000234331">
    <property type="component" value="Unassembled WGS sequence"/>
</dbReference>
<reference evidence="2 3" key="1">
    <citation type="submission" date="2017-06" db="EMBL/GenBank/DDBJ databases">
        <authorList>
            <person name="Kim H.J."/>
            <person name="Triplett B.A."/>
        </authorList>
    </citation>
    <scope>NUCLEOTIDE SEQUENCE [LARGE SCALE GENOMIC DNA]</scope>
    <source>
        <strain evidence="2">FRACA_ARgP5</strain>
    </source>
</reference>
<dbReference type="PANTHER" id="PTHR33164:SF107">
    <property type="entry name" value="TRANSCRIPTIONAL REGULATORY PROTEIN"/>
    <property type="match status" value="1"/>
</dbReference>
<dbReference type="InterPro" id="IPR036388">
    <property type="entry name" value="WH-like_DNA-bd_sf"/>
</dbReference>
<dbReference type="Gene3D" id="1.10.10.10">
    <property type="entry name" value="Winged helix-like DNA-binding domain superfamily/Winged helix DNA-binding domain"/>
    <property type="match status" value="1"/>
</dbReference>
<dbReference type="InterPro" id="IPR000835">
    <property type="entry name" value="HTH_MarR-typ"/>
</dbReference>
<dbReference type="GO" id="GO:0003700">
    <property type="term" value="F:DNA-binding transcription factor activity"/>
    <property type="evidence" value="ECO:0007669"/>
    <property type="project" value="InterPro"/>
</dbReference>